<comment type="caution">
    <text evidence="2">The sequence shown here is derived from an EMBL/GenBank/DDBJ whole genome shotgun (WGS) entry which is preliminary data.</text>
</comment>
<feature type="transmembrane region" description="Helical" evidence="1">
    <location>
        <begin position="108"/>
        <end position="125"/>
    </location>
</feature>
<dbReference type="EMBL" id="MEUT01000021">
    <property type="protein sequence ID" value="OGC51406.1"/>
    <property type="molecule type" value="Genomic_DNA"/>
</dbReference>
<dbReference type="AlphaFoldDB" id="A0A1F4V2G2"/>
<evidence type="ECO:0008006" key="4">
    <source>
        <dbReference type="Google" id="ProtNLM"/>
    </source>
</evidence>
<feature type="transmembrane region" description="Helical" evidence="1">
    <location>
        <begin position="76"/>
        <end position="96"/>
    </location>
</feature>
<evidence type="ECO:0000313" key="2">
    <source>
        <dbReference type="EMBL" id="OGC51406.1"/>
    </source>
</evidence>
<dbReference type="STRING" id="1802610.A2W32_01095"/>
<reference evidence="2 3" key="1">
    <citation type="journal article" date="2016" name="Nat. Commun.">
        <title>Thousands of microbial genomes shed light on interconnected biogeochemical processes in an aquifer system.</title>
        <authorList>
            <person name="Anantharaman K."/>
            <person name="Brown C.T."/>
            <person name="Hug L.A."/>
            <person name="Sharon I."/>
            <person name="Castelle C.J."/>
            <person name="Probst A.J."/>
            <person name="Thomas B.C."/>
            <person name="Singh A."/>
            <person name="Wilkins M.J."/>
            <person name="Karaoz U."/>
            <person name="Brodie E.L."/>
            <person name="Williams K.H."/>
            <person name="Hubbard S.S."/>
            <person name="Banfield J.F."/>
        </authorList>
    </citation>
    <scope>NUCLEOTIDE SEQUENCE [LARGE SCALE GENOMIC DNA]</scope>
</reference>
<feature type="transmembrane region" description="Helical" evidence="1">
    <location>
        <begin position="245"/>
        <end position="263"/>
    </location>
</feature>
<keyword evidence="1" id="KW-1133">Transmembrane helix</keyword>
<evidence type="ECO:0000313" key="3">
    <source>
        <dbReference type="Proteomes" id="UP000177371"/>
    </source>
</evidence>
<keyword evidence="1" id="KW-0812">Transmembrane</keyword>
<protein>
    <recommendedName>
        <fullName evidence="4">Glycosyltransferase RgtA/B/C/D-like domain-containing protein</fullName>
    </recommendedName>
</protein>
<feature type="transmembrane region" description="Helical" evidence="1">
    <location>
        <begin position="366"/>
        <end position="386"/>
    </location>
</feature>
<sequence length="638" mass="72795">MTLTDMFAAFSFYFIPILIGSGLKLLPRVLKSHKYSERDFGESVFFLGSSFILGALALFAGAVSTNYFYKGDFIKIYSNLIFTLSGLAILILFLYVLRNKINSNINKLGLIFLVVILALITYSTWRADARTNTTLNWDLYHHQVLANKIKRGEFEIVTSNMSDTFQYDGYSTIFHLLLATPQILFKTDILNYWWFLEFFHLLATISISYAVAFFFTKNKHVGVFGMFFGAFIFESTGAYTSLFLIPQNLAASIGALFISYYVFKKDINKQQLLRLDLVIISFIVYILLNHLIIGTFCIVFLMAAKVYLTIKSRFNIVKTDAVLAILAVIATIIVLLLISGIDLNWINRGEAAFYNFDLTTKFKFLHNFYGISLYIFLPLGLFYILRERESKKIILLLFTFAAFALLLGQIPYTFKLYSVGRYFTNAFLALGVWALIKGQKKGISILNTILLGFMLFIIFILNIVGFKQTPSYKELATHISENEIKAAEFLKKNYSNNSNVMLVSDPSTMQILEPLAEVNTPGGAYATTDTREVLNKIYLTRENDSITNNLFLIKDLVEATKPAKILLAVSKRLEIWENSSDERKYGIFYNVWAPADLDLQDLAGFGFTDFLTNYTRFNKVFANDTMTIFEVSRLEPIF</sequence>
<keyword evidence="1" id="KW-0472">Membrane</keyword>
<feature type="transmembrane region" description="Helical" evidence="1">
    <location>
        <begin position="192"/>
        <end position="214"/>
    </location>
</feature>
<feature type="transmembrane region" description="Helical" evidence="1">
    <location>
        <begin position="6"/>
        <end position="23"/>
    </location>
</feature>
<name>A0A1F4V2G2_UNCKA</name>
<feature type="transmembrane region" description="Helical" evidence="1">
    <location>
        <begin position="322"/>
        <end position="346"/>
    </location>
</feature>
<organism evidence="2 3">
    <name type="scientific">candidate division WWE3 bacterium RBG_16_37_10</name>
    <dbReference type="NCBI Taxonomy" id="1802610"/>
    <lineage>
        <taxon>Bacteria</taxon>
        <taxon>Katanobacteria</taxon>
    </lineage>
</organism>
<dbReference type="Proteomes" id="UP000177371">
    <property type="component" value="Unassembled WGS sequence"/>
</dbReference>
<accession>A0A1F4V2G2</accession>
<feature type="transmembrane region" description="Helical" evidence="1">
    <location>
        <begin position="443"/>
        <end position="464"/>
    </location>
</feature>
<evidence type="ECO:0000256" key="1">
    <source>
        <dbReference type="SAM" id="Phobius"/>
    </source>
</evidence>
<feature type="transmembrane region" description="Helical" evidence="1">
    <location>
        <begin position="393"/>
        <end position="413"/>
    </location>
</feature>
<feature type="transmembrane region" description="Helical" evidence="1">
    <location>
        <begin position="44"/>
        <end position="64"/>
    </location>
</feature>
<feature type="transmembrane region" description="Helical" evidence="1">
    <location>
        <begin position="221"/>
        <end position="239"/>
    </location>
</feature>
<gene>
    <name evidence="2" type="ORF">A2W32_01095</name>
</gene>
<proteinExistence type="predicted"/>
<feature type="transmembrane region" description="Helical" evidence="1">
    <location>
        <begin position="419"/>
        <end position="436"/>
    </location>
</feature>